<dbReference type="InterPro" id="IPR006003">
    <property type="entry name" value="FGGY_RbtK-like"/>
</dbReference>
<feature type="domain" description="Carbohydrate kinase FGGY N-terminal" evidence="4">
    <location>
        <begin position="5"/>
        <end position="262"/>
    </location>
</feature>
<dbReference type="EC" id="2.7.1.-" evidence="6"/>
<accession>A0ABU4RMU6</accession>
<dbReference type="Proteomes" id="UP001274321">
    <property type="component" value="Unassembled WGS sequence"/>
</dbReference>
<dbReference type="CDD" id="cd07782">
    <property type="entry name" value="ASKHA_NBD_FGGY_D-RBK"/>
    <property type="match status" value="1"/>
</dbReference>
<feature type="domain" description="Carbohydrate kinase FGGY C-terminal" evidence="5">
    <location>
        <begin position="280"/>
        <end position="488"/>
    </location>
</feature>
<proteinExistence type="inferred from homology"/>
<dbReference type="InterPro" id="IPR018485">
    <property type="entry name" value="FGGY_C"/>
</dbReference>
<dbReference type="SUPFAM" id="SSF53067">
    <property type="entry name" value="Actin-like ATPase domain"/>
    <property type="match status" value="2"/>
</dbReference>
<name>A0ABU4RMU6_9HYPH</name>
<dbReference type="InterPro" id="IPR000577">
    <property type="entry name" value="Carb_kinase_FGGY"/>
</dbReference>
<dbReference type="Gene3D" id="1.20.58.2240">
    <property type="match status" value="1"/>
</dbReference>
<dbReference type="Pfam" id="PF02782">
    <property type="entry name" value="FGGY_C"/>
    <property type="match status" value="1"/>
</dbReference>
<comment type="similarity">
    <text evidence="1">Belongs to the FGGY kinase family.</text>
</comment>
<evidence type="ECO:0000256" key="3">
    <source>
        <dbReference type="ARBA" id="ARBA00022777"/>
    </source>
</evidence>
<dbReference type="EMBL" id="JAXAFJ010000001">
    <property type="protein sequence ID" value="MDX6804990.1"/>
    <property type="molecule type" value="Genomic_DNA"/>
</dbReference>
<keyword evidence="2 6" id="KW-0808">Transferase</keyword>
<evidence type="ECO:0000313" key="6">
    <source>
        <dbReference type="EMBL" id="MDX6804990.1"/>
    </source>
</evidence>
<keyword evidence="3 6" id="KW-0418">Kinase</keyword>
<keyword evidence="7" id="KW-1185">Reference proteome</keyword>
<gene>
    <name evidence="6" type="ORF">SCD90_02830</name>
</gene>
<dbReference type="NCBIfam" id="TIGR01315">
    <property type="entry name" value="5C_CHO_kinase"/>
    <property type="match status" value="1"/>
</dbReference>
<evidence type="ECO:0000313" key="7">
    <source>
        <dbReference type="Proteomes" id="UP001274321"/>
    </source>
</evidence>
<evidence type="ECO:0000259" key="4">
    <source>
        <dbReference type="Pfam" id="PF00370"/>
    </source>
</evidence>
<reference evidence="6 7" key="1">
    <citation type="submission" date="2023-11" db="EMBL/GenBank/DDBJ databases">
        <authorList>
            <person name="Bao R."/>
        </authorList>
    </citation>
    <scope>NUCLEOTIDE SEQUENCE [LARGE SCALE GENOMIC DNA]</scope>
    <source>
        <strain evidence="6 7">PJ23</strain>
    </source>
</reference>
<dbReference type="RefSeq" id="WP_319843097.1">
    <property type="nucleotide sequence ID" value="NZ_JAXAFJ010000001.1"/>
</dbReference>
<dbReference type="Gene3D" id="3.30.420.40">
    <property type="match status" value="1"/>
</dbReference>
<dbReference type="PANTHER" id="PTHR43435">
    <property type="entry name" value="RIBULOKINASE"/>
    <property type="match status" value="1"/>
</dbReference>
<organism evidence="6 7">
    <name type="scientific">Terrihabitans rhizophilus</name>
    <dbReference type="NCBI Taxonomy" id="3092662"/>
    <lineage>
        <taxon>Bacteria</taxon>
        <taxon>Pseudomonadati</taxon>
        <taxon>Pseudomonadota</taxon>
        <taxon>Alphaproteobacteria</taxon>
        <taxon>Hyphomicrobiales</taxon>
        <taxon>Terrihabitans</taxon>
    </lineage>
</organism>
<comment type="caution">
    <text evidence="6">The sequence shown here is derived from an EMBL/GenBank/DDBJ whole genome shotgun (WGS) entry which is preliminary data.</text>
</comment>
<dbReference type="PANTHER" id="PTHR43435:SF4">
    <property type="entry name" value="FGGY CARBOHYDRATE KINASE DOMAIN-CONTAINING PROTEIN"/>
    <property type="match status" value="1"/>
</dbReference>
<dbReference type="InterPro" id="IPR043129">
    <property type="entry name" value="ATPase_NBD"/>
</dbReference>
<evidence type="ECO:0000256" key="2">
    <source>
        <dbReference type="ARBA" id="ARBA00022679"/>
    </source>
</evidence>
<evidence type="ECO:0000259" key="5">
    <source>
        <dbReference type="Pfam" id="PF02782"/>
    </source>
</evidence>
<evidence type="ECO:0000256" key="1">
    <source>
        <dbReference type="ARBA" id="ARBA00009156"/>
    </source>
</evidence>
<dbReference type="Pfam" id="PF00370">
    <property type="entry name" value="FGGY_N"/>
    <property type="match status" value="1"/>
</dbReference>
<sequence>MRQVFIGVDVGTSSARAGVFDADGQLLASARHAIRIWHEPGDVVEQSSDDIWNACVRCVREAMAASGVEAETVAGIGFDATCSLVVLGSGDRPLPVGSHGDASRNIIVWMDHRAIGEAERINATGDEVLRYVGGTISPEMQMPKLLWLKENLPGTFNAAAHFFDLADFLTYRATGSTARSTCTVTCKWTYLAHEGRWSPSFFERIGLADLNDDGHARIGADVVKPGTALGQGLTTDAAAELGLRPGTAVGASLIDAHAGGVGTVGARGEDGAAPLEGRIAYIMGTSACIMASTADPRFVPGVWGPYFSAMLPGVWLNEGGQSASGAGIDHLMRCHPAHSEAAAAAEAAGLGLLEHLERRVLARVADPSQAARLAQDLHVLPEFLGNRSPHADPGARAVIAGLDLGDGVEDLERLFVAGMCGLAYGLAEVVDVMHEQGIESRTIVISGGASRSRLVRHIIADATGLAVALPSTAEPVTLGAAMLGAVAAGAHSGLPDAMSAMSGLGEVVTPAGPEIAAFHAAKRRVHVLMQGLDRESRSIMSTAARA</sequence>
<dbReference type="InterPro" id="IPR018484">
    <property type="entry name" value="FGGY_N"/>
</dbReference>
<dbReference type="PIRSF" id="PIRSF000538">
    <property type="entry name" value="GlpK"/>
    <property type="match status" value="1"/>
</dbReference>
<dbReference type="GO" id="GO:0016301">
    <property type="term" value="F:kinase activity"/>
    <property type="evidence" value="ECO:0007669"/>
    <property type="project" value="UniProtKB-KW"/>
</dbReference>
<protein>
    <submittedName>
        <fullName evidence="6">FGGY-family carbohydrate kinase</fullName>
        <ecNumber evidence="6">2.7.1.-</ecNumber>
    </submittedName>
</protein>